<comment type="caution">
    <text evidence="2">The sequence shown here is derived from an EMBL/GenBank/DDBJ whole genome shotgun (WGS) entry which is preliminary data.</text>
</comment>
<dbReference type="EMBL" id="CAKOFQ010006702">
    <property type="protein sequence ID" value="CAH1962562.1"/>
    <property type="molecule type" value="Genomic_DNA"/>
</dbReference>
<protein>
    <recommendedName>
        <fullName evidence="1">MADF domain-containing protein</fullName>
    </recommendedName>
</protein>
<evidence type="ECO:0000259" key="1">
    <source>
        <dbReference type="PROSITE" id="PS51029"/>
    </source>
</evidence>
<evidence type="ECO:0000313" key="3">
    <source>
        <dbReference type="Proteomes" id="UP001152888"/>
    </source>
</evidence>
<name>A0A9P0P101_ACAOB</name>
<dbReference type="SMART" id="SM00595">
    <property type="entry name" value="MADF"/>
    <property type="match status" value="1"/>
</dbReference>
<feature type="domain" description="MADF" evidence="1">
    <location>
        <begin position="14"/>
        <end position="111"/>
    </location>
</feature>
<dbReference type="PANTHER" id="PTHR21505">
    <property type="entry name" value="MADF DOMAIN-CONTAINING PROTEIN-RELATED"/>
    <property type="match status" value="1"/>
</dbReference>
<evidence type="ECO:0000313" key="2">
    <source>
        <dbReference type="EMBL" id="CAH1962562.1"/>
    </source>
</evidence>
<dbReference type="PROSITE" id="PS51029">
    <property type="entry name" value="MADF"/>
    <property type="match status" value="1"/>
</dbReference>
<dbReference type="InterPro" id="IPR006578">
    <property type="entry name" value="MADF-dom"/>
</dbReference>
<reference evidence="2" key="1">
    <citation type="submission" date="2022-03" db="EMBL/GenBank/DDBJ databases">
        <authorList>
            <person name="Sayadi A."/>
        </authorList>
    </citation>
    <scope>NUCLEOTIDE SEQUENCE</scope>
</reference>
<dbReference type="OrthoDB" id="8190343at2759"/>
<sequence>MAPMHKWSENETLKFVSLYKECEILWNVHDTNYKNREKRNKAFEYIQQEMNMKNLTLDMIKKKIKAIRDTYHLEKNKITKYKKSGALPDDLSTPRLVWFNEAATFLEYCAGRECSSSLVWISANLFG</sequence>
<gene>
    <name evidence="2" type="ORF">ACAOBT_LOCUS4734</name>
</gene>
<dbReference type="Pfam" id="PF10545">
    <property type="entry name" value="MADF_DNA_bdg"/>
    <property type="match status" value="1"/>
</dbReference>
<keyword evidence="3" id="KW-1185">Reference proteome</keyword>
<dbReference type="AlphaFoldDB" id="A0A9P0P101"/>
<accession>A0A9P0P101</accession>
<dbReference type="PANTHER" id="PTHR21505:SF12">
    <property type="entry name" value="MADF DOMAIN-CONTAINING PROTEIN-RELATED"/>
    <property type="match status" value="1"/>
</dbReference>
<proteinExistence type="predicted"/>
<dbReference type="Proteomes" id="UP001152888">
    <property type="component" value="Unassembled WGS sequence"/>
</dbReference>
<organism evidence="2 3">
    <name type="scientific">Acanthoscelides obtectus</name>
    <name type="common">Bean weevil</name>
    <name type="synonym">Bruchus obtectus</name>
    <dbReference type="NCBI Taxonomy" id="200917"/>
    <lineage>
        <taxon>Eukaryota</taxon>
        <taxon>Metazoa</taxon>
        <taxon>Ecdysozoa</taxon>
        <taxon>Arthropoda</taxon>
        <taxon>Hexapoda</taxon>
        <taxon>Insecta</taxon>
        <taxon>Pterygota</taxon>
        <taxon>Neoptera</taxon>
        <taxon>Endopterygota</taxon>
        <taxon>Coleoptera</taxon>
        <taxon>Polyphaga</taxon>
        <taxon>Cucujiformia</taxon>
        <taxon>Chrysomeloidea</taxon>
        <taxon>Chrysomelidae</taxon>
        <taxon>Bruchinae</taxon>
        <taxon>Bruchini</taxon>
        <taxon>Acanthoscelides</taxon>
    </lineage>
</organism>